<dbReference type="Proteomes" id="UP000188532">
    <property type="component" value="Unassembled WGS sequence"/>
</dbReference>
<proteinExistence type="predicted"/>
<dbReference type="AlphaFoldDB" id="A0A1V3Y037"/>
<comment type="caution">
    <text evidence="1">The sequence shown here is derived from an EMBL/GenBank/DDBJ whole genome shotgun (WGS) entry which is preliminary data.</text>
</comment>
<protein>
    <submittedName>
        <fullName evidence="1">Uncharacterized protein</fullName>
    </submittedName>
</protein>
<evidence type="ECO:0000313" key="1">
    <source>
        <dbReference type="EMBL" id="OOK84650.1"/>
    </source>
</evidence>
<name>A0A1V3Y037_MYCKA</name>
<sequence length="57" mass="6310">MRRRRSAQRACVHRGVDGGIGTGRCWPMVPLEFAAAALALTSQETVNVEGELDRYIH</sequence>
<accession>A0A1V3Y037</accession>
<reference evidence="1 2" key="1">
    <citation type="submission" date="2017-02" db="EMBL/GenBank/DDBJ databases">
        <title>Complete genome sequences of Mycobacterium kansasii strains isolated from rhesus macaques.</title>
        <authorList>
            <person name="Panda A."/>
            <person name="Nagaraj S."/>
            <person name="Zhao X."/>
            <person name="Tettelin H."/>
            <person name="Detolla L.J."/>
        </authorList>
    </citation>
    <scope>NUCLEOTIDE SEQUENCE [LARGE SCALE GENOMIC DNA]</scope>
    <source>
        <strain evidence="1 2">11-3469</strain>
    </source>
</reference>
<gene>
    <name evidence="1" type="ORF">BZL29_1633</name>
</gene>
<evidence type="ECO:0000313" key="2">
    <source>
        <dbReference type="Proteomes" id="UP000188532"/>
    </source>
</evidence>
<dbReference type="EMBL" id="MVBN01000001">
    <property type="protein sequence ID" value="OOK84650.1"/>
    <property type="molecule type" value="Genomic_DNA"/>
</dbReference>
<organism evidence="1 2">
    <name type="scientific">Mycobacterium kansasii</name>
    <dbReference type="NCBI Taxonomy" id="1768"/>
    <lineage>
        <taxon>Bacteria</taxon>
        <taxon>Bacillati</taxon>
        <taxon>Actinomycetota</taxon>
        <taxon>Actinomycetes</taxon>
        <taxon>Mycobacteriales</taxon>
        <taxon>Mycobacteriaceae</taxon>
        <taxon>Mycobacterium</taxon>
    </lineage>
</organism>